<dbReference type="OrthoDB" id="420651at2"/>
<dbReference type="AlphaFoldDB" id="A0A543DWW2"/>
<keyword evidence="3" id="KW-1185">Reference proteome</keyword>
<sequence>MTTLAPPELTELAAGVFAYVQPDGSWMINNTGVVAGETGPLLVDMTSTEARNRALLAAAAGVCPGPPLALVNTHHHGDHTFGNWLMPAGTPIIGHVHCREDVLAAGLVAARVLAGPDYGHLEVRPPDLTFTGSMTLHLGDRQVELIHVGPAHTRSDVLVWLPQDRVLFAGDLAFAGGQPFLAEGSLAGYPGALTRIRELQPEIMVPGHGPVCRGAEIPALLDDLTDYAAFVDAVAREHHRAGRPPLEAARAAADNRFASWQESERLVGNLHRAYSELDGNPRGTRIPLDSVWPDMVAFHGGPIGCFA</sequence>
<protein>
    <submittedName>
        <fullName evidence="2">Cyclase</fullName>
    </submittedName>
</protein>
<dbReference type="EMBL" id="VFPA01000001">
    <property type="protein sequence ID" value="TQM13827.1"/>
    <property type="molecule type" value="Genomic_DNA"/>
</dbReference>
<dbReference type="PANTHER" id="PTHR42951">
    <property type="entry name" value="METALLO-BETA-LACTAMASE DOMAIN-CONTAINING"/>
    <property type="match status" value="1"/>
</dbReference>
<dbReference type="InterPro" id="IPR001279">
    <property type="entry name" value="Metallo-B-lactamas"/>
</dbReference>
<dbReference type="InterPro" id="IPR050855">
    <property type="entry name" value="NDM-1-like"/>
</dbReference>
<evidence type="ECO:0000313" key="2">
    <source>
        <dbReference type="EMBL" id="TQM13827.1"/>
    </source>
</evidence>
<dbReference type="PANTHER" id="PTHR42951:SF4">
    <property type="entry name" value="ACYL-COENZYME A THIOESTERASE MBLAC2"/>
    <property type="match status" value="1"/>
</dbReference>
<evidence type="ECO:0000313" key="3">
    <source>
        <dbReference type="Proteomes" id="UP000315677"/>
    </source>
</evidence>
<proteinExistence type="predicted"/>
<dbReference type="Gene3D" id="3.60.15.10">
    <property type="entry name" value="Ribonuclease Z/Hydroxyacylglutathione hydrolase-like"/>
    <property type="match status" value="1"/>
</dbReference>
<gene>
    <name evidence="2" type="ORF">FB558_0580</name>
</gene>
<dbReference type="CDD" id="cd16282">
    <property type="entry name" value="metallo-hydrolase-like_MBL-fold"/>
    <property type="match status" value="1"/>
</dbReference>
<reference evidence="2 3" key="1">
    <citation type="submission" date="2019-06" db="EMBL/GenBank/DDBJ databases">
        <title>Sequencing the genomes of 1000 actinobacteria strains.</title>
        <authorList>
            <person name="Klenk H.-P."/>
        </authorList>
    </citation>
    <scope>NUCLEOTIDE SEQUENCE [LARGE SCALE GENOMIC DNA]</scope>
    <source>
        <strain evidence="2 3">DSM 45301</strain>
    </source>
</reference>
<comment type="caution">
    <text evidence="2">The sequence shown here is derived from an EMBL/GenBank/DDBJ whole genome shotgun (WGS) entry which is preliminary data.</text>
</comment>
<dbReference type="InterPro" id="IPR036866">
    <property type="entry name" value="RibonucZ/Hydroxyglut_hydro"/>
</dbReference>
<dbReference type="SUPFAM" id="SSF56281">
    <property type="entry name" value="Metallo-hydrolase/oxidoreductase"/>
    <property type="match status" value="1"/>
</dbReference>
<dbReference type="Pfam" id="PF00753">
    <property type="entry name" value="Lactamase_B"/>
    <property type="match status" value="1"/>
</dbReference>
<evidence type="ECO:0000259" key="1">
    <source>
        <dbReference type="SMART" id="SM00849"/>
    </source>
</evidence>
<dbReference type="SMART" id="SM00849">
    <property type="entry name" value="Lactamase_B"/>
    <property type="match status" value="1"/>
</dbReference>
<organism evidence="2 3">
    <name type="scientific">Pseudonocardia kunmingensis</name>
    <dbReference type="NCBI Taxonomy" id="630975"/>
    <lineage>
        <taxon>Bacteria</taxon>
        <taxon>Bacillati</taxon>
        <taxon>Actinomycetota</taxon>
        <taxon>Actinomycetes</taxon>
        <taxon>Pseudonocardiales</taxon>
        <taxon>Pseudonocardiaceae</taxon>
        <taxon>Pseudonocardia</taxon>
    </lineage>
</organism>
<accession>A0A543DWW2</accession>
<dbReference type="Proteomes" id="UP000315677">
    <property type="component" value="Unassembled WGS sequence"/>
</dbReference>
<dbReference type="RefSeq" id="WP_142047824.1">
    <property type="nucleotide sequence ID" value="NZ_VFPA01000001.1"/>
</dbReference>
<feature type="domain" description="Metallo-beta-lactamase" evidence="1">
    <location>
        <begin position="28"/>
        <end position="208"/>
    </location>
</feature>
<name>A0A543DWW2_9PSEU</name>